<feature type="signal peptide" evidence="5">
    <location>
        <begin position="1"/>
        <end position="20"/>
    </location>
</feature>
<feature type="domain" description="Glycoside hydrolase 35 catalytic" evidence="6">
    <location>
        <begin position="48"/>
        <end position="322"/>
    </location>
</feature>
<dbReference type="InterPro" id="IPR031330">
    <property type="entry name" value="Gly_Hdrlase_35_cat"/>
</dbReference>
<dbReference type="InterPro" id="IPR008979">
    <property type="entry name" value="Galactose-bd-like_sf"/>
</dbReference>
<dbReference type="EMBL" id="JAOPGA020001028">
    <property type="protein sequence ID" value="KAL0484185.1"/>
    <property type="molecule type" value="Genomic_DNA"/>
</dbReference>
<dbReference type="Gene3D" id="2.60.120.260">
    <property type="entry name" value="Galactose-binding domain-like"/>
    <property type="match status" value="2"/>
</dbReference>
<keyword evidence="9" id="KW-1185">Reference proteome</keyword>
<organism evidence="8 9">
    <name type="scientific">Acrasis kona</name>
    <dbReference type="NCBI Taxonomy" id="1008807"/>
    <lineage>
        <taxon>Eukaryota</taxon>
        <taxon>Discoba</taxon>
        <taxon>Heterolobosea</taxon>
        <taxon>Tetramitia</taxon>
        <taxon>Eutetramitia</taxon>
        <taxon>Acrasidae</taxon>
        <taxon>Acrasis</taxon>
    </lineage>
</organism>
<evidence type="ECO:0000313" key="8">
    <source>
        <dbReference type="EMBL" id="KAL0484185.1"/>
    </source>
</evidence>
<feature type="domain" description="Beta-galactosidase galactose-binding" evidence="7">
    <location>
        <begin position="613"/>
        <end position="699"/>
    </location>
</feature>
<dbReference type="SUPFAM" id="SSF51445">
    <property type="entry name" value="(Trans)glycosidases"/>
    <property type="match status" value="1"/>
</dbReference>
<dbReference type="AlphaFoldDB" id="A0AAW2Z5I0"/>
<dbReference type="SUPFAM" id="SSF49785">
    <property type="entry name" value="Galactose-binding domain-like"/>
    <property type="match status" value="1"/>
</dbReference>
<dbReference type="GO" id="GO:0004553">
    <property type="term" value="F:hydrolase activity, hydrolyzing O-glycosyl compounds"/>
    <property type="evidence" value="ECO:0007669"/>
    <property type="project" value="InterPro"/>
</dbReference>
<evidence type="ECO:0000256" key="1">
    <source>
        <dbReference type="ARBA" id="ARBA00009809"/>
    </source>
</evidence>
<evidence type="ECO:0000256" key="5">
    <source>
        <dbReference type="SAM" id="SignalP"/>
    </source>
</evidence>
<dbReference type="GO" id="GO:0005975">
    <property type="term" value="P:carbohydrate metabolic process"/>
    <property type="evidence" value="ECO:0007669"/>
    <property type="project" value="InterPro"/>
</dbReference>
<gene>
    <name evidence="8" type="ORF">AKO1_004772</name>
</gene>
<evidence type="ECO:0000256" key="4">
    <source>
        <dbReference type="RuleBase" id="RU003679"/>
    </source>
</evidence>
<evidence type="ECO:0000259" key="6">
    <source>
        <dbReference type="Pfam" id="PF01301"/>
    </source>
</evidence>
<comment type="similarity">
    <text evidence="1 4">Belongs to the glycosyl hydrolase 35 family.</text>
</comment>
<dbReference type="Pfam" id="PF21467">
    <property type="entry name" value="BetaGal_gal-bd"/>
    <property type="match status" value="1"/>
</dbReference>
<evidence type="ECO:0000256" key="3">
    <source>
        <dbReference type="ARBA" id="ARBA00023295"/>
    </source>
</evidence>
<dbReference type="Pfam" id="PF01301">
    <property type="entry name" value="Glyco_hydro_35"/>
    <property type="match status" value="1"/>
</dbReference>
<evidence type="ECO:0000259" key="7">
    <source>
        <dbReference type="Pfam" id="PF21467"/>
    </source>
</evidence>
<evidence type="ECO:0000256" key="2">
    <source>
        <dbReference type="ARBA" id="ARBA00022801"/>
    </source>
</evidence>
<protein>
    <submittedName>
        <fullName evidence="8">Beta-galactosidase</fullName>
    </submittedName>
</protein>
<keyword evidence="5" id="KW-0732">Signal</keyword>
<dbReference type="InterPro" id="IPR048913">
    <property type="entry name" value="BetaGal_gal-bd"/>
</dbReference>
<dbReference type="PANTHER" id="PTHR23421">
    <property type="entry name" value="BETA-GALACTOSIDASE RELATED"/>
    <property type="match status" value="1"/>
</dbReference>
<feature type="chain" id="PRO_5043452985" evidence="5">
    <location>
        <begin position="21"/>
        <end position="721"/>
    </location>
</feature>
<name>A0AAW2Z5I0_9EUKA</name>
<dbReference type="InterPro" id="IPR017853">
    <property type="entry name" value="GH"/>
</dbReference>
<accession>A0AAW2Z5I0</accession>
<dbReference type="PRINTS" id="PR00742">
    <property type="entry name" value="GLHYDRLASE35"/>
</dbReference>
<keyword evidence="3" id="KW-0326">Glycosidase</keyword>
<proteinExistence type="inferred from homology"/>
<dbReference type="Proteomes" id="UP001431209">
    <property type="component" value="Unassembled WGS sequence"/>
</dbReference>
<dbReference type="InterPro" id="IPR001944">
    <property type="entry name" value="Glycoside_Hdrlase_35"/>
</dbReference>
<keyword evidence="2" id="KW-0378">Hydrolase</keyword>
<reference evidence="8 9" key="1">
    <citation type="submission" date="2024-03" db="EMBL/GenBank/DDBJ databases">
        <title>The Acrasis kona genome and developmental transcriptomes reveal deep origins of eukaryotic multicellular pathways.</title>
        <authorList>
            <person name="Sheikh S."/>
            <person name="Fu C.-J."/>
            <person name="Brown M.W."/>
            <person name="Baldauf S.L."/>
        </authorList>
    </citation>
    <scope>NUCLEOTIDE SEQUENCE [LARGE SCALE GENOMIC DNA]</scope>
    <source>
        <strain evidence="8 9">ATCC MYA-3509</strain>
    </source>
</reference>
<comment type="caution">
    <text evidence="8">The sequence shown here is derived from an EMBL/GenBank/DDBJ whole genome shotgun (WGS) entry which is preliminary data.</text>
</comment>
<sequence>MKGIHVCVFALLLALIQCSSWITYDQLRGKPYKEWSTILDQHQQYGKYVDVFQKAKEEGLNTIQTYVFWNAHEKIQGQEFDFEFNNNLPLFLKTAADMGLFVNLRLGPYVCAEWTNGGLPLWLTQLKGMSYRSYTQPWMDQMENFSKRIMKAVEPYLARNGGPIILSQIDNELNSAEQEYVDWCGALTERLNVDIPWIMCNGQSANNTINAINSCLPVEEGKVEDHYKRFPTQPFFLTENEGWFQDWSAVRGVRSPQEVALSVLSFIASGGSYHAYYMWHGGNHYGNTAAGGLTNAYADDVNLRADGTPNQPKHAHLTRIHNFCAKYADLLLSQDRSHSYIMPWWNKDHWENGTQQLYYQYGQNNKYLYFLYNGAPISIKTLFKGREIIMNKRSVVVMDESLQVLMDTSVINQQDLLLRDLQPAVVVSNLKWSTWSEPTGELEPQIGGITAPVFKKERPVELLQAALDNHSDYHRLWYRSLVQSSPGSINITFDASRSTAFMLFINGSFISEWNHPRHSYYEGTIKSTISFNLRSAGLHLVEILSVNFGVANDNHKNHFDTKGLTGSIYWNEKDITNNGWYHQLGLLGEIGRIYEKDIIKWDDNVEKSAGKALTWYKAQFDLSDDVVKHAASNPVHVHVEGLQRGHIYVNNFDIGMYWTLKGDCKISSTPCSVTDTSLCDKPTQIMYHIPPEVLKSTGNVIIVIEELGAPSIHSVNIIRKV</sequence>
<dbReference type="Gene3D" id="3.20.20.80">
    <property type="entry name" value="Glycosidases"/>
    <property type="match status" value="1"/>
</dbReference>
<evidence type="ECO:0000313" key="9">
    <source>
        <dbReference type="Proteomes" id="UP001431209"/>
    </source>
</evidence>